<gene>
    <name evidence="1" type="ORF">METZ01_LOCUS373288</name>
</gene>
<dbReference type="Gene3D" id="2.120.10.10">
    <property type="match status" value="1"/>
</dbReference>
<dbReference type="EMBL" id="UINC01135962">
    <property type="protein sequence ID" value="SVD20434.1"/>
    <property type="molecule type" value="Genomic_DNA"/>
</dbReference>
<organism evidence="1">
    <name type="scientific">marine metagenome</name>
    <dbReference type="NCBI Taxonomy" id="408172"/>
    <lineage>
        <taxon>unclassified sequences</taxon>
        <taxon>metagenomes</taxon>
        <taxon>ecological metagenomes</taxon>
    </lineage>
</organism>
<evidence type="ECO:0008006" key="2">
    <source>
        <dbReference type="Google" id="ProtNLM"/>
    </source>
</evidence>
<dbReference type="SUPFAM" id="SSF75005">
    <property type="entry name" value="Arabinanase/levansucrase/invertase"/>
    <property type="match status" value="1"/>
</dbReference>
<name>A0A382TE92_9ZZZZ</name>
<sequence length="141" mass="16491">MISRLLNAEEPNIVSIRKIWDHAPHNAFTDLIYFRNCWWSTFREAQDHGGSNGTVRVIMSENGDCWKSATLIKQDGTDLRDPKLSIMPDDRLMLIMGGSVYDSRGAYQTRSPWVVFSKDGYEWTEPRNLLAEDHWLWRVTW</sequence>
<accession>A0A382TE92</accession>
<evidence type="ECO:0000313" key="1">
    <source>
        <dbReference type="EMBL" id="SVD20434.1"/>
    </source>
</evidence>
<dbReference type="AlphaFoldDB" id="A0A382TE92"/>
<protein>
    <recommendedName>
        <fullName evidence="2">Sialidase domain-containing protein</fullName>
    </recommendedName>
</protein>
<feature type="non-terminal residue" evidence="1">
    <location>
        <position position="141"/>
    </location>
</feature>
<dbReference type="InterPro" id="IPR023296">
    <property type="entry name" value="Glyco_hydro_beta-prop_sf"/>
</dbReference>
<proteinExistence type="predicted"/>
<reference evidence="1" key="1">
    <citation type="submission" date="2018-05" db="EMBL/GenBank/DDBJ databases">
        <authorList>
            <person name="Lanie J.A."/>
            <person name="Ng W.-L."/>
            <person name="Kazmierczak K.M."/>
            <person name="Andrzejewski T.M."/>
            <person name="Davidsen T.M."/>
            <person name="Wayne K.J."/>
            <person name="Tettelin H."/>
            <person name="Glass J.I."/>
            <person name="Rusch D."/>
            <person name="Podicherti R."/>
            <person name="Tsui H.-C.T."/>
            <person name="Winkler M.E."/>
        </authorList>
    </citation>
    <scope>NUCLEOTIDE SEQUENCE</scope>
</reference>